<keyword evidence="3" id="KW-1185">Reference proteome</keyword>
<comment type="caution">
    <text evidence="2">The sequence shown here is derived from an EMBL/GenBank/DDBJ whole genome shotgun (WGS) entry which is preliminary data.</text>
</comment>
<sequence length="287" mass="32743">MRISLEFSTPFKIIYTKSRQRSRTLSPDYKVGERSGAHLSPYIGTSKDRLRTSPSPIREGDRYLQPQAYESTRSEHRGRPRVDSHHGSHHRDVDKSRSSEKESSKHHRDVRVSSSTTAPQQYADKQGRGRQRSYSNVERGQVLRSCLKKTGTPSRGRSRSRVRFSDTPSPIPQYATAPPSPIIKDRRYSQESRGRPNGNAPTSSQPLRSPRQMAFVPPPPSTCGSCDDHPTYVSEPRTSRESNRHDYSGERGNRAYEYVYPSSPLQGYSATRHRTYDNISYYPLQAR</sequence>
<evidence type="ECO:0000256" key="1">
    <source>
        <dbReference type="SAM" id="MobiDB-lite"/>
    </source>
</evidence>
<feature type="compositionally biased region" description="Basic and acidic residues" evidence="1">
    <location>
        <begin position="72"/>
        <end position="103"/>
    </location>
</feature>
<reference evidence="2 3" key="1">
    <citation type="submission" date="2022-09" db="EMBL/GenBank/DDBJ databases">
        <authorList>
            <person name="Palmer J.M."/>
        </authorList>
    </citation>
    <scope>NUCLEOTIDE SEQUENCE [LARGE SCALE GENOMIC DNA]</scope>
    <source>
        <strain evidence="2 3">DSM 7382</strain>
    </source>
</reference>
<name>A0AAW0FU51_9APHY</name>
<feature type="region of interest" description="Disordered" evidence="1">
    <location>
        <begin position="17"/>
        <end position="251"/>
    </location>
</feature>
<protein>
    <submittedName>
        <fullName evidence="2">Uncharacterized protein</fullName>
    </submittedName>
</protein>
<accession>A0AAW0FU51</accession>
<gene>
    <name evidence="2" type="ORF">QCA50_014349</name>
</gene>
<dbReference type="Proteomes" id="UP001385951">
    <property type="component" value="Unassembled WGS sequence"/>
</dbReference>
<proteinExistence type="predicted"/>
<feature type="compositionally biased region" description="Basic and acidic residues" evidence="1">
    <location>
        <begin position="237"/>
        <end position="251"/>
    </location>
</feature>
<dbReference type="AlphaFoldDB" id="A0AAW0FU51"/>
<evidence type="ECO:0000313" key="2">
    <source>
        <dbReference type="EMBL" id="KAK7682549.1"/>
    </source>
</evidence>
<dbReference type="EMBL" id="JASBNA010000035">
    <property type="protein sequence ID" value="KAK7682549.1"/>
    <property type="molecule type" value="Genomic_DNA"/>
</dbReference>
<evidence type="ECO:0000313" key="3">
    <source>
        <dbReference type="Proteomes" id="UP001385951"/>
    </source>
</evidence>
<organism evidence="2 3">
    <name type="scientific">Cerrena zonata</name>
    <dbReference type="NCBI Taxonomy" id="2478898"/>
    <lineage>
        <taxon>Eukaryota</taxon>
        <taxon>Fungi</taxon>
        <taxon>Dikarya</taxon>
        <taxon>Basidiomycota</taxon>
        <taxon>Agaricomycotina</taxon>
        <taxon>Agaricomycetes</taxon>
        <taxon>Polyporales</taxon>
        <taxon>Cerrenaceae</taxon>
        <taxon>Cerrena</taxon>
    </lineage>
</organism>
<feature type="compositionally biased region" description="Basic and acidic residues" evidence="1">
    <location>
        <begin position="183"/>
        <end position="194"/>
    </location>
</feature>